<reference evidence="4 5" key="1">
    <citation type="submission" date="2023-01" db="EMBL/GenBank/DDBJ databases">
        <title>Analysis of 21 Apiospora genomes using comparative genomics revels a genus with tremendous synthesis potential of carbohydrate active enzymes and secondary metabolites.</title>
        <authorList>
            <person name="Sorensen T."/>
        </authorList>
    </citation>
    <scope>NUCLEOTIDE SEQUENCE [LARGE SCALE GENOMIC DNA]</scope>
    <source>
        <strain evidence="4 5">CBS 135458</strain>
    </source>
</reference>
<dbReference type="EMBL" id="JAQQWL010000011">
    <property type="protein sequence ID" value="KAK8049173.1"/>
    <property type="molecule type" value="Genomic_DNA"/>
</dbReference>
<organism evidence="4 5">
    <name type="scientific">Apiospora phragmitis</name>
    <dbReference type="NCBI Taxonomy" id="2905665"/>
    <lineage>
        <taxon>Eukaryota</taxon>
        <taxon>Fungi</taxon>
        <taxon>Dikarya</taxon>
        <taxon>Ascomycota</taxon>
        <taxon>Pezizomycotina</taxon>
        <taxon>Sordariomycetes</taxon>
        <taxon>Xylariomycetidae</taxon>
        <taxon>Amphisphaeriales</taxon>
        <taxon>Apiosporaceae</taxon>
        <taxon>Apiospora</taxon>
    </lineage>
</organism>
<dbReference type="InterPro" id="IPR010488">
    <property type="entry name" value="Zeta_toxin_domain"/>
</dbReference>
<gene>
    <name evidence="4" type="ORF">PG994_010903</name>
</gene>
<dbReference type="InterPro" id="IPR027417">
    <property type="entry name" value="P-loop_NTPase"/>
</dbReference>
<dbReference type="Gene3D" id="3.40.50.300">
    <property type="entry name" value="P-loop containing nucleotide triphosphate hydrolases"/>
    <property type="match status" value="1"/>
</dbReference>
<dbReference type="Proteomes" id="UP001480595">
    <property type="component" value="Unassembled WGS sequence"/>
</dbReference>
<comment type="caution">
    <text evidence="4">The sequence shown here is derived from an EMBL/GenBank/DDBJ whole genome shotgun (WGS) entry which is preliminary data.</text>
</comment>
<proteinExistence type="predicted"/>
<dbReference type="SUPFAM" id="SSF52540">
    <property type="entry name" value="P-loop containing nucleoside triphosphate hydrolases"/>
    <property type="match status" value="1"/>
</dbReference>
<keyword evidence="1" id="KW-0547">Nucleotide-binding</keyword>
<evidence type="ECO:0000259" key="3">
    <source>
        <dbReference type="Pfam" id="PF06414"/>
    </source>
</evidence>
<evidence type="ECO:0000256" key="1">
    <source>
        <dbReference type="ARBA" id="ARBA00022741"/>
    </source>
</evidence>
<accession>A0ABR1TTZ2</accession>
<evidence type="ECO:0000313" key="5">
    <source>
        <dbReference type="Proteomes" id="UP001480595"/>
    </source>
</evidence>
<evidence type="ECO:0000256" key="2">
    <source>
        <dbReference type="ARBA" id="ARBA00022840"/>
    </source>
</evidence>
<feature type="domain" description="Zeta toxin" evidence="3">
    <location>
        <begin position="52"/>
        <end position="84"/>
    </location>
</feature>
<protein>
    <recommendedName>
        <fullName evidence="3">Zeta toxin domain-containing protein</fullName>
    </recommendedName>
</protein>
<dbReference type="RefSeq" id="XP_066711422.1">
    <property type="nucleotide sequence ID" value="XM_066862312.1"/>
</dbReference>
<keyword evidence="2" id="KW-0067">ATP-binding</keyword>
<keyword evidence="5" id="KW-1185">Reference proteome</keyword>
<dbReference type="GeneID" id="92095375"/>
<dbReference type="Pfam" id="PF06414">
    <property type="entry name" value="Zeta_toxin"/>
    <property type="match status" value="2"/>
</dbReference>
<sequence length="395" mass="43167">MSIPPFDAAAFVLSEQESTEIFEQGIVPAEFGGFEQNAATLLRPSPTTSSDGRKAPVAVLIVGQTGAGKTRAAPVIKEVFESVVRGKHRHDRDSGMAEREKEGQESEGAVIAHFIADTYKTYHPAYAALSADEQMEHQPGRTSAATGPDARRWLAMAARHAVALRLDVLLESACRHPDDFAHLVQTFRGGGYRVEVALLAVPAGLSRLGILTRFYRRPPRRQGSSLLARLTPKKVHDDSYEGLLRAAEFVDESSAVDQVVVLRRDNLVVFANEKEEGENGRGKTWRHPGTGAADALRRERRRPLLEGERMAAVEDLARLRRVENGSGSDFLAQLADVEALLEALLTETASVNNEGFPEVRPLMLPSKMVSSSDECDCFVDLRLGTCLSMLVPMGL</sequence>
<name>A0ABR1TTZ2_9PEZI</name>
<feature type="domain" description="Zeta toxin" evidence="3">
    <location>
        <begin position="111"/>
        <end position="274"/>
    </location>
</feature>
<evidence type="ECO:0000313" key="4">
    <source>
        <dbReference type="EMBL" id="KAK8049173.1"/>
    </source>
</evidence>